<feature type="region of interest" description="Disordered" evidence="2">
    <location>
        <begin position="1"/>
        <end position="172"/>
    </location>
</feature>
<gene>
    <name evidence="3" type="ORF">M0812_11892</name>
</gene>
<proteinExistence type="predicted"/>
<dbReference type="AlphaFoldDB" id="A0AAV7ZNA9"/>
<accession>A0AAV7ZNA9</accession>
<keyword evidence="1" id="KW-0175">Coiled coil</keyword>
<feature type="coiled-coil region" evidence="1">
    <location>
        <begin position="175"/>
        <end position="216"/>
    </location>
</feature>
<evidence type="ECO:0000256" key="2">
    <source>
        <dbReference type="SAM" id="MobiDB-lite"/>
    </source>
</evidence>
<evidence type="ECO:0000313" key="4">
    <source>
        <dbReference type="Proteomes" id="UP001146793"/>
    </source>
</evidence>
<comment type="caution">
    <text evidence="3">The sequence shown here is derived from an EMBL/GenBank/DDBJ whole genome shotgun (WGS) entry which is preliminary data.</text>
</comment>
<feature type="compositionally biased region" description="Basic residues" evidence="2">
    <location>
        <begin position="114"/>
        <end position="124"/>
    </location>
</feature>
<evidence type="ECO:0000313" key="3">
    <source>
        <dbReference type="EMBL" id="KAJ3442162.1"/>
    </source>
</evidence>
<feature type="compositionally biased region" description="Polar residues" evidence="2">
    <location>
        <begin position="160"/>
        <end position="172"/>
    </location>
</feature>
<reference evidence="3" key="1">
    <citation type="submission" date="2022-08" db="EMBL/GenBank/DDBJ databases">
        <title>Novel sulphate-reducing endosymbionts in the free-living metamonad Anaeramoeba.</title>
        <authorList>
            <person name="Jerlstrom-Hultqvist J."/>
            <person name="Cepicka I."/>
            <person name="Gallot-Lavallee L."/>
            <person name="Salas-Leiva D."/>
            <person name="Curtis B.A."/>
            <person name="Zahonova K."/>
            <person name="Pipaliya S."/>
            <person name="Dacks J."/>
            <person name="Roger A.J."/>
        </authorList>
    </citation>
    <scope>NUCLEOTIDE SEQUENCE</scope>
    <source>
        <strain evidence="3">Busselton2</strain>
    </source>
</reference>
<protein>
    <submittedName>
        <fullName evidence="3">Uncharacterized protein</fullName>
    </submittedName>
</protein>
<feature type="compositionally biased region" description="Basic residues" evidence="2">
    <location>
        <begin position="23"/>
        <end position="47"/>
    </location>
</feature>
<evidence type="ECO:0000256" key="1">
    <source>
        <dbReference type="SAM" id="Coils"/>
    </source>
</evidence>
<feature type="compositionally biased region" description="Basic and acidic residues" evidence="2">
    <location>
        <begin position="125"/>
        <end position="134"/>
    </location>
</feature>
<name>A0AAV7ZNA9_9EUKA</name>
<sequence>MSLEISKQENFEKKNFKSTIKTQSKKPRKGKNKEKEKKTNKKNKEKRKSSEIAKNKKKIPKSESTKKKPNGTQSVIRNDPPRSSQREIHPLSQTKKHNQEISQKSIIISSPQKNTKKKKKKTKKDSKNQKDVLKIRKSPATRITSFPNRKGTPIKKRNRQSSMLPNSNQSQSKIVDLLRRQISKKQTKLQKLQHQLQKIENERNSIKEDFQLLNNQRHKLLCSKCIREKVYLESEKIDQIAQQQCKKYICNMEKGVQILERIKDRNEQDEKLLKNSQKQFGVIQRIGK</sequence>
<dbReference type="Proteomes" id="UP001146793">
    <property type="component" value="Unassembled WGS sequence"/>
</dbReference>
<feature type="compositionally biased region" description="Low complexity" evidence="2">
    <location>
        <begin position="101"/>
        <end position="113"/>
    </location>
</feature>
<feature type="compositionally biased region" description="Basic and acidic residues" evidence="2">
    <location>
        <begin position="48"/>
        <end position="66"/>
    </location>
</feature>
<dbReference type="EMBL" id="JANTQA010000026">
    <property type="protein sequence ID" value="KAJ3442162.1"/>
    <property type="molecule type" value="Genomic_DNA"/>
</dbReference>
<feature type="compositionally biased region" description="Basic and acidic residues" evidence="2">
    <location>
        <begin position="1"/>
        <end position="15"/>
    </location>
</feature>
<organism evidence="3 4">
    <name type="scientific">Anaeramoeba flamelloides</name>
    <dbReference type="NCBI Taxonomy" id="1746091"/>
    <lineage>
        <taxon>Eukaryota</taxon>
        <taxon>Metamonada</taxon>
        <taxon>Anaeramoebidae</taxon>
        <taxon>Anaeramoeba</taxon>
    </lineage>
</organism>